<accession>K0V1P7</accession>
<evidence type="ECO:0000256" key="1">
    <source>
        <dbReference type="ARBA" id="ARBA00023015"/>
    </source>
</evidence>
<dbReference type="PANTHER" id="PTHR30055">
    <property type="entry name" value="HTH-TYPE TRANSCRIPTIONAL REGULATOR RUTR"/>
    <property type="match status" value="1"/>
</dbReference>
<organism evidence="6 7">
    <name type="scientific">Mycolicibacterium vaccae ATCC 25954</name>
    <dbReference type="NCBI Taxonomy" id="1194972"/>
    <lineage>
        <taxon>Bacteria</taxon>
        <taxon>Bacillati</taxon>
        <taxon>Actinomycetota</taxon>
        <taxon>Actinomycetes</taxon>
        <taxon>Mycobacteriales</taxon>
        <taxon>Mycobacteriaceae</taxon>
        <taxon>Mycolicibacterium</taxon>
    </lineage>
</organism>
<name>K0V1P7_MYCVA</name>
<dbReference type="InterPro" id="IPR050109">
    <property type="entry name" value="HTH-type_TetR-like_transc_reg"/>
</dbReference>
<keyword evidence="3" id="KW-0804">Transcription</keyword>
<keyword evidence="7" id="KW-1185">Reference proteome</keyword>
<proteinExistence type="predicted"/>
<feature type="domain" description="HTH tetR-type" evidence="5">
    <location>
        <begin position="10"/>
        <end position="70"/>
    </location>
</feature>
<dbReference type="PROSITE" id="PS50977">
    <property type="entry name" value="HTH_TETR_2"/>
    <property type="match status" value="1"/>
</dbReference>
<evidence type="ECO:0000259" key="5">
    <source>
        <dbReference type="PROSITE" id="PS50977"/>
    </source>
</evidence>
<keyword evidence="1" id="KW-0805">Transcription regulation</keyword>
<evidence type="ECO:0000313" key="7">
    <source>
        <dbReference type="Proteomes" id="UP000006072"/>
    </source>
</evidence>
<feature type="non-terminal residue" evidence="6">
    <location>
        <position position="235"/>
    </location>
</feature>
<sequence>MKSHARKSEVEPAERILRAATAILTAQGRDAVSTRAVSAMADVQSPTIYRHFGDMQRLLDAAASRGLADYLNAKRSRQPTDDPVQDLRVGWNTHVEFGLSNPHVYTVLYGDPRPGATPEGVAEGDAILLNLVRRIAEAGRLRTGVERAAAMMHSACRGVTLTLISMPPADRDLGLSEATREVVLSGITTDAGTMSTGTGIAPRAVALKSALDPPPSALTRAETALLAEWLDRLTA</sequence>
<dbReference type="SUPFAM" id="SSF46689">
    <property type="entry name" value="Homeodomain-like"/>
    <property type="match status" value="1"/>
</dbReference>
<evidence type="ECO:0000256" key="3">
    <source>
        <dbReference type="ARBA" id="ARBA00023163"/>
    </source>
</evidence>
<feature type="DNA-binding region" description="H-T-H motif" evidence="4">
    <location>
        <begin position="33"/>
        <end position="52"/>
    </location>
</feature>
<dbReference type="EMBL" id="ALQA01000096">
    <property type="protein sequence ID" value="EJZ04899.1"/>
    <property type="molecule type" value="Genomic_DNA"/>
</dbReference>
<dbReference type="InterPro" id="IPR009057">
    <property type="entry name" value="Homeodomain-like_sf"/>
</dbReference>
<keyword evidence="2 4" id="KW-0238">DNA-binding</keyword>
<dbReference type="Gene3D" id="1.10.357.10">
    <property type="entry name" value="Tetracycline Repressor, domain 2"/>
    <property type="match status" value="1"/>
</dbReference>
<comment type="caution">
    <text evidence="6">The sequence shown here is derived from an EMBL/GenBank/DDBJ whole genome shotgun (WGS) entry which is preliminary data.</text>
</comment>
<evidence type="ECO:0000313" key="6">
    <source>
        <dbReference type="EMBL" id="EJZ04899.1"/>
    </source>
</evidence>
<dbReference type="InterPro" id="IPR036271">
    <property type="entry name" value="Tet_transcr_reg_TetR-rel_C_sf"/>
</dbReference>
<evidence type="ECO:0000256" key="2">
    <source>
        <dbReference type="ARBA" id="ARBA00023125"/>
    </source>
</evidence>
<dbReference type="HOGENOM" id="CLU_082427_0_0_11"/>
<reference evidence="6 7" key="1">
    <citation type="journal article" date="2012" name="J. Bacteriol.">
        <title>Complete Genome Sequence of Mycobacterium vaccae Type Strain ATCC 25954.</title>
        <authorList>
            <person name="Ho Y.S."/>
            <person name="Adroub S.A."/>
            <person name="Abadi M."/>
            <person name="Al Alwan B."/>
            <person name="Alkhateeb R."/>
            <person name="Gao G."/>
            <person name="Ragab A."/>
            <person name="Ali S."/>
            <person name="van Soolingen D."/>
            <person name="Bitter W."/>
            <person name="Pain A."/>
            <person name="Abdallah A.M."/>
        </authorList>
    </citation>
    <scope>NUCLEOTIDE SEQUENCE [LARGE SCALE GENOMIC DNA]</scope>
    <source>
        <strain evidence="6 7">ATCC 25954</strain>
    </source>
</reference>
<dbReference type="GO" id="GO:0003700">
    <property type="term" value="F:DNA-binding transcription factor activity"/>
    <property type="evidence" value="ECO:0007669"/>
    <property type="project" value="TreeGrafter"/>
</dbReference>
<dbReference type="Pfam" id="PF00440">
    <property type="entry name" value="TetR_N"/>
    <property type="match status" value="1"/>
</dbReference>
<protein>
    <submittedName>
        <fullName evidence="6">TetR family transcriptional regulator</fullName>
    </submittedName>
</protein>
<dbReference type="SUPFAM" id="SSF48498">
    <property type="entry name" value="Tetracyclin repressor-like, C-terminal domain"/>
    <property type="match status" value="1"/>
</dbReference>
<dbReference type="InterPro" id="IPR001647">
    <property type="entry name" value="HTH_TetR"/>
</dbReference>
<dbReference type="Proteomes" id="UP000006072">
    <property type="component" value="Unassembled WGS sequence"/>
</dbReference>
<dbReference type="AlphaFoldDB" id="K0V1P7"/>
<evidence type="ECO:0000256" key="4">
    <source>
        <dbReference type="PROSITE-ProRule" id="PRU00335"/>
    </source>
</evidence>
<dbReference type="GO" id="GO:0000976">
    <property type="term" value="F:transcription cis-regulatory region binding"/>
    <property type="evidence" value="ECO:0007669"/>
    <property type="project" value="TreeGrafter"/>
</dbReference>
<dbReference type="eggNOG" id="COG1309">
    <property type="taxonomic scope" value="Bacteria"/>
</dbReference>
<gene>
    <name evidence="6" type="ORF">MVAC_27069</name>
</gene>
<dbReference type="PANTHER" id="PTHR30055:SF234">
    <property type="entry name" value="HTH-TYPE TRANSCRIPTIONAL REGULATOR BETI"/>
    <property type="match status" value="1"/>
</dbReference>